<dbReference type="InterPro" id="IPR049550">
    <property type="entry name" value="RecD_N"/>
</dbReference>
<organism evidence="13 14">
    <name type="scientific">Desulfobotulus pelophilus</name>
    <dbReference type="NCBI Taxonomy" id="2823377"/>
    <lineage>
        <taxon>Bacteria</taxon>
        <taxon>Pseudomonadati</taxon>
        <taxon>Thermodesulfobacteriota</taxon>
        <taxon>Desulfobacteria</taxon>
        <taxon>Desulfobacterales</taxon>
        <taxon>Desulfobacteraceae</taxon>
        <taxon>Desulfobotulus</taxon>
    </lineage>
</organism>
<dbReference type="CDD" id="cd18809">
    <property type="entry name" value="SF1_C_RecD"/>
    <property type="match status" value="1"/>
</dbReference>
<keyword evidence="4 13" id="KW-0378">Hydrolase</keyword>
<protein>
    <submittedName>
        <fullName evidence="13">Exodeoxyribonuclease V subunit alpha</fullName>
        <ecNumber evidence="13">3.1.11.5</ecNumber>
    </submittedName>
</protein>
<keyword evidence="9" id="KW-0234">DNA repair</keyword>
<dbReference type="RefSeq" id="WP_265425207.1">
    <property type="nucleotide sequence ID" value="NZ_JAPFPW010000010.1"/>
</dbReference>
<feature type="domain" description="UvrD-like helicase C-terminal" evidence="11">
    <location>
        <begin position="548"/>
        <end position="594"/>
    </location>
</feature>
<dbReference type="NCBIfam" id="TIGR01447">
    <property type="entry name" value="recD"/>
    <property type="match status" value="1"/>
</dbReference>
<keyword evidence="14" id="KW-1185">Reference proteome</keyword>
<accession>A0ABT3NAU0</accession>
<keyword evidence="2" id="KW-0547">Nucleotide-binding</keyword>
<evidence type="ECO:0000259" key="12">
    <source>
        <dbReference type="Pfam" id="PF21185"/>
    </source>
</evidence>
<evidence type="ECO:0000256" key="5">
    <source>
        <dbReference type="ARBA" id="ARBA00022806"/>
    </source>
</evidence>
<dbReference type="InterPro" id="IPR027417">
    <property type="entry name" value="P-loop_NTPase"/>
</dbReference>
<dbReference type="HAMAP" id="MF_01487">
    <property type="entry name" value="RecD"/>
    <property type="match status" value="1"/>
</dbReference>
<evidence type="ECO:0000313" key="13">
    <source>
        <dbReference type="EMBL" id="MCW7754291.1"/>
    </source>
</evidence>
<dbReference type="GO" id="GO:0008854">
    <property type="term" value="F:exodeoxyribonuclease V activity"/>
    <property type="evidence" value="ECO:0007669"/>
    <property type="project" value="UniProtKB-EC"/>
</dbReference>
<evidence type="ECO:0000256" key="4">
    <source>
        <dbReference type="ARBA" id="ARBA00022801"/>
    </source>
</evidence>
<dbReference type="InterPro" id="IPR027785">
    <property type="entry name" value="UvrD-like_helicase_C"/>
</dbReference>
<dbReference type="EMBL" id="JAPFPW010000010">
    <property type="protein sequence ID" value="MCW7754291.1"/>
    <property type="molecule type" value="Genomic_DNA"/>
</dbReference>
<dbReference type="InterPro" id="IPR041851">
    <property type="entry name" value="RecD_N_sf"/>
</dbReference>
<evidence type="ECO:0000256" key="3">
    <source>
        <dbReference type="ARBA" id="ARBA00022763"/>
    </source>
</evidence>
<keyword evidence="6" id="KW-0269">Exonuclease</keyword>
<dbReference type="InterPro" id="IPR006344">
    <property type="entry name" value="RecD"/>
</dbReference>
<evidence type="ECO:0000256" key="10">
    <source>
        <dbReference type="ARBA" id="ARBA00023235"/>
    </source>
</evidence>
<keyword evidence="1" id="KW-0540">Nuclease</keyword>
<evidence type="ECO:0000256" key="7">
    <source>
        <dbReference type="ARBA" id="ARBA00022840"/>
    </source>
</evidence>
<reference evidence="13 14" key="1">
    <citation type="submission" date="2022-11" db="EMBL/GenBank/DDBJ databases">
        <title>Desulfobotulus tamanensis H1 sp. nov. - anaerobic, alkaliphilic, sulphate reducing bacterium isolated from terrestrial mud volcano.</title>
        <authorList>
            <person name="Frolova A."/>
            <person name="Merkel A.Y."/>
            <person name="Slobodkin A.I."/>
        </authorList>
    </citation>
    <scope>NUCLEOTIDE SEQUENCE [LARGE SCALE GENOMIC DNA]</scope>
    <source>
        <strain evidence="13 14">H1</strain>
    </source>
</reference>
<keyword evidence="8" id="KW-0238">DNA-binding</keyword>
<evidence type="ECO:0000259" key="11">
    <source>
        <dbReference type="Pfam" id="PF13538"/>
    </source>
</evidence>
<evidence type="ECO:0000256" key="1">
    <source>
        <dbReference type="ARBA" id="ARBA00022722"/>
    </source>
</evidence>
<keyword evidence="5" id="KW-0347">Helicase</keyword>
<evidence type="ECO:0000256" key="6">
    <source>
        <dbReference type="ARBA" id="ARBA00022839"/>
    </source>
</evidence>
<dbReference type="Pfam" id="PF13245">
    <property type="entry name" value="AAA_19"/>
    <property type="match status" value="1"/>
</dbReference>
<dbReference type="Proteomes" id="UP001209681">
    <property type="component" value="Unassembled WGS sequence"/>
</dbReference>
<proteinExistence type="inferred from homology"/>
<dbReference type="InterPro" id="IPR050534">
    <property type="entry name" value="Coronavir_polyprotein_1ab"/>
</dbReference>
<keyword evidence="7" id="KW-0067">ATP-binding</keyword>
<dbReference type="EC" id="3.1.11.5" evidence="13"/>
<sequence length="625" mass="67655">MHQSGMSTSFDISEHATQDEPKLSAMLGLQPLDYHLTALLQRMDPGMSSVLELAVKALSARTREGHICLDLAGRDGIWPKVVRMADVEGGLDAWRREIAASPLVGQCRDEVRPLMLMGNRLYLRRYFRAETAVAEGLLKRAGEKAAVPDSAFLKKILDHYFPAEENERISLQKVAAFAAARKSLSVIVGGPGTGKTTTVCRLLASLCSLADTVPEVVLAAPTGKAAGRLCESMLAGKRVLESVNGGMAGAIPETASTLHRLLGLVHGRRPRHHKENPLSADVVVVDEVSMVDLFLMAKLMDALKPGARLILLGDRYQLASVLPGAVLGEICKQASWERSIDFIEDFKEVFGTALPFTSRSGVPAMADCVVELTRSWRFDAAGGIGRLARGLNEGRSPDVLSLLEEGEDPSCGWYPVAGAGDREAVLMDAIQDGFSGLMAARTPEQAFAALESFRILCVLREGPSGVGGMNGMVEKILERTGHVRVAGPWYAGRPVMVLRNDAATGLYNGDVGFTMQEEKSGDLQVVFPAEGGGFRSFHPLRLPDVETVFAMTVHKSQGSEFDRVLLILPERDTPVLTREILYTAVTRARKEIRLAGDRNILTIGMGRSVNRSSGLGDMIWKSKAL</sequence>
<evidence type="ECO:0000256" key="8">
    <source>
        <dbReference type="ARBA" id="ARBA00023125"/>
    </source>
</evidence>
<evidence type="ECO:0000256" key="9">
    <source>
        <dbReference type="ARBA" id="ARBA00023204"/>
    </source>
</evidence>
<dbReference type="Gene3D" id="1.10.10.1020">
    <property type="entry name" value="RecBCD complex, subunit RecD, N-terminal domain"/>
    <property type="match status" value="1"/>
</dbReference>
<gene>
    <name evidence="13" type="primary">recD</name>
    <name evidence="13" type="ORF">OOT00_09860</name>
</gene>
<dbReference type="Pfam" id="PF21185">
    <property type="entry name" value="RecD_N"/>
    <property type="match status" value="1"/>
</dbReference>
<comment type="caution">
    <text evidence="13">The sequence shown here is derived from an EMBL/GenBank/DDBJ whole genome shotgun (WGS) entry which is preliminary data.</text>
</comment>
<evidence type="ECO:0000256" key="2">
    <source>
        <dbReference type="ARBA" id="ARBA00022741"/>
    </source>
</evidence>
<name>A0ABT3NAU0_9BACT</name>
<evidence type="ECO:0000313" key="14">
    <source>
        <dbReference type="Proteomes" id="UP001209681"/>
    </source>
</evidence>
<dbReference type="Gene3D" id="3.40.50.300">
    <property type="entry name" value="P-loop containing nucleotide triphosphate hydrolases"/>
    <property type="match status" value="3"/>
</dbReference>
<keyword evidence="10" id="KW-0413">Isomerase</keyword>
<dbReference type="PANTHER" id="PTHR43788">
    <property type="entry name" value="DNA2/NAM7 HELICASE FAMILY MEMBER"/>
    <property type="match status" value="1"/>
</dbReference>
<dbReference type="Pfam" id="PF13538">
    <property type="entry name" value="UvrD_C_2"/>
    <property type="match status" value="1"/>
</dbReference>
<keyword evidence="3" id="KW-0227">DNA damage</keyword>
<dbReference type="PANTHER" id="PTHR43788:SF6">
    <property type="entry name" value="DNA HELICASE B"/>
    <property type="match status" value="1"/>
</dbReference>
<dbReference type="SUPFAM" id="SSF52540">
    <property type="entry name" value="P-loop containing nucleoside triphosphate hydrolases"/>
    <property type="match status" value="2"/>
</dbReference>
<feature type="domain" description="RecBCD enzyme subunit RecD N-terminal" evidence="12">
    <location>
        <begin position="29"/>
        <end position="122"/>
    </location>
</feature>